<evidence type="ECO:0000256" key="1">
    <source>
        <dbReference type="ARBA" id="ARBA00009834"/>
    </source>
</evidence>
<accession>A0A4P9Z2B4</accession>
<dbReference type="GO" id="GO:0043328">
    <property type="term" value="P:protein transport to vacuole involved in ubiquitin-dependent protein catabolic process via the multivesicular body sorting pathway"/>
    <property type="evidence" value="ECO:0007669"/>
    <property type="project" value="TreeGrafter"/>
</dbReference>
<gene>
    <name evidence="2" type="ORF">SYNPS1DRAFT_13872</name>
</gene>
<dbReference type="GO" id="GO:0000814">
    <property type="term" value="C:ESCRT II complex"/>
    <property type="evidence" value="ECO:0007669"/>
    <property type="project" value="InterPro"/>
</dbReference>
<comment type="similarity">
    <text evidence="1">Belongs to the SNF8 family.</text>
</comment>
<reference evidence="3" key="1">
    <citation type="journal article" date="2018" name="Nat. Microbiol.">
        <title>Leveraging single-cell genomics to expand the fungal tree of life.</title>
        <authorList>
            <person name="Ahrendt S.R."/>
            <person name="Quandt C.A."/>
            <person name="Ciobanu D."/>
            <person name="Clum A."/>
            <person name="Salamov A."/>
            <person name="Andreopoulos B."/>
            <person name="Cheng J.F."/>
            <person name="Woyke T."/>
            <person name="Pelin A."/>
            <person name="Henrissat B."/>
            <person name="Reynolds N.K."/>
            <person name="Benny G.L."/>
            <person name="Smith M.E."/>
            <person name="James T.Y."/>
            <person name="Grigoriev I.V."/>
        </authorList>
    </citation>
    <scope>NUCLEOTIDE SEQUENCE [LARGE SCALE GENOMIC DNA]</scope>
    <source>
        <strain evidence="3">Benny S71-1</strain>
    </source>
</reference>
<protein>
    <submittedName>
        <fullName evidence="2">Vacuolar-sorting protein SNF8-like protein</fullName>
    </submittedName>
</protein>
<name>A0A4P9Z2B4_9FUNG</name>
<dbReference type="EMBL" id="KZ989363">
    <property type="protein sequence ID" value="RKP26667.1"/>
    <property type="molecule type" value="Genomic_DNA"/>
</dbReference>
<dbReference type="Pfam" id="PF04157">
    <property type="entry name" value="EAP30"/>
    <property type="match status" value="1"/>
</dbReference>
<dbReference type="InterPro" id="IPR036390">
    <property type="entry name" value="WH_DNA-bd_sf"/>
</dbReference>
<dbReference type="Gene3D" id="1.10.10.10">
    <property type="entry name" value="Winged helix-like DNA-binding domain superfamily/Winged helix DNA-binding domain"/>
    <property type="match status" value="2"/>
</dbReference>
<sequence length="215" mass="24568">RLWQLRVQLERFRTLLEQFASEHRDAIRKDPVFRARFQAMCTRLGVDPLASNKGFWATLLGQGDFYYELAVQVMEASIIQREADGGLVAIDELHRRVVDRRRGNGNRITEEDILHAIHSLKVLGGGLELLTIGGRRMLRTVPRELGADDVLVLQCAQAHEAHLSIEQLQVALSWSWHRAETCMTDLLAQGLCWIDEQAMPATQYWFPSLMSHLLL</sequence>
<proteinExistence type="inferred from homology"/>
<dbReference type="Proteomes" id="UP000278143">
    <property type="component" value="Unassembled WGS sequence"/>
</dbReference>
<evidence type="ECO:0000313" key="2">
    <source>
        <dbReference type="EMBL" id="RKP26667.1"/>
    </source>
</evidence>
<dbReference type="PANTHER" id="PTHR12806:SF0">
    <property type="entry name" value="VACUOLAR-SORTING PROTEIN SNF8"/>
    <property type="match status" value="1"/>
</dbReference>
<evidence type="ECO:0000313" key="3">
    <source>
        <dbReference type="Proteomes" id="UP000278143"/>
    </source>
</evidence>
<dbReference type="OrthoDB" id="283883at2759"/>
<keyword evidence="3" id="KW-1185">Reference proteome</keyword>
<organism evidence="2 3">
    <name type="scientific">Syncephalis pseudoplumigaleata</name>
    <dbReference type="NCBI Taxonomy" id="1712513"/>
    <lineage>
        <taxon>Eukaryota</taxon>
        <taxon>Fungi</taxon>
        <taxon>Fungi incertae sedis</taxon>
        <taxon>Zoopagomycota</taxon>
        <taxon>Zoopagomycotina</taxon>
        <taxon>Zoopagomycetes</taxon>
        <taxon>Zoopagales</taxon>
        <taxon>Piptocephalidaceae</taxon>
        <taxon>Syncephalis</taxon>
    </lineage>
</organism>
<dbReference type="AlphaFoldDB" id="A0A4P9Z2B4"/>
<dbReference type="SUPFAM" id="SSF46785">
    <property type="entry name" value="Winged helix' DNA-binding domain"/>
    <property type="match status" value="2"/>
</dbReference>
<feature type="non-terminal residue" evidence="2">
    <location>
        <position position="1"/>
    </location>
</feature>
<dbReference type="InterPro" id="IPR016689">
    <property type="entry name" value="ESCRT-2_cplx_Snf8"/>
</dbReference>
<dbReference type="InterPro" id="IPR036388">
    <property type="entry name" value="WH-like_DNA-bd_sf"/>
</dbReference>
<dbReference type="Gene3D" id="6.10.140.180">
    <property type="match status" value="1"/>
</dbReference>
<dbReference type="PANTHER" id="PTHR12806">
    <property type="entry name" value="EAP30 SUBUNIT OF ELL COMPLEX"/>
    <property type="match status" value="1"/>
</dbReference>
<dbReference type="InterPro" id="IPR040608">
    <property type="entry name" value="Snf8/Vps36"/>
</dbReference>